<feature type="domain" description="Type II methyltransferase M.TaqI-like" evidence="7">
    <location>
        <begin position="102"/>
        <end position="300"/>
    </location>
</feature>
<dbReference type="PRINTS" id="PR00507">
    <property type="entry name" value="N12N6MTFRASE"/>
</dbReference>
<dbReference type="GO" id="GO:0006304">
    <property type="term" value="P:DNA modification"/>
    <property type="evidence" value="ECO:0007669"/>
    <property type="project" value="InterPro"/>
</dbReference>
<dbReference type="GO" id="GO:0032259">
    <property type="term" value="P:methylation"/>
    <property type="evidence" value="ECO:0007669"/>
    <property type="project" value="UniProtKB-KW"/>
</dbReference>
<reference evidence="8 9" key="1">
    <citation type="submission" date="2017-02" db="EMBL/GenBank/DDBJ databases">
        <title>The new phylogeny of genus Mycobacterium.</title>
        <authorList>
            <person name="Tortoli E."/>
            <person name="Trovato A."/>
            <person name="Cirillo D.M."/>
        </authorList>
    </citation>
    <scope>NUCLEOTIDE SEQUENCE [LARGE SCALE GENOMIC DNA]</scope>
    <source>
        <strain evidence="8 9">DSM 45093</strain>
    </source>
</reference>
<dbReference type="RefSeq" id="WP_052537922.1">
    <property type="nucleotide sequence ID" value="NZ_MVHU01000053.1"/>
</dbReference>
<name>A0A1X0DVP0_9MYCO</name>
<dbReference type="PROSITE" id="PS00092">
    <property type="entry name" value="N6_MTASE"/>
    <property type="match status" value="1"/>
</dbReference>
<evidence type="ECO:0000259" key="7">
    <source>
        <dbReference type="Pfam" id="PF07669"/>
    </source>
</evidence>
<dbReference type="InterPro" id="IPR011639">
    <property type="entry name" value="MethylTrfase_TaqI-like_dom"/>
</dbReference>
<comment type="caution">
    <text evidence="8">The sequence shown here is derived from an EMBL/GenBank/DDBJ whole genome shotgun (WGS) entry which is preliminary data.</text>
</comment>
<evidence type="ECO:0000256" key="1">
    <source>
        <dbReference type="ARBA" id="ARBA00006594"/>
    </source>
</evidence>
<dbReference type="GO" id="GO:0009007">
    <property type="term" value="F:site-specific DNA-methyltransferase (adenine-specific) activity"/>
    <property type="evidence" value="ECO:0007669"/>
    <property type="project" value="UniProtKB-EC"/>
</dbReference>
<keyword evidence="8" id="KW-0378">Hydrolase</keyword>
<comment type="similarity">
    <text evidence="1">Belongs to the N(4)/N(6)-methyltransferase family.</text>
</comment>
<keyword evidence="3" id="KW-0489">Methyltransferase</keyword>
<dbReference type="Proteomes" id="UP000192713">
    <property type="component" value="Unassembled WGS sequence"/>
</dbReference>
<keyword evidence="8" id="KW-0255">Endonuclease</keyword>
<dbReference type="Gene3D" id="3.40.50.150">
    <property type="entry name" value="Vaccinia Virus protein VP39"/>
    <property type="match status" value="1"/>
</dbReference>
<evidence type="ECO:0000256" key="3">
    <source>
        <dbReference type="ARBA" id="ARBA00022603"/>
    </source>
</evidence>
<dbReference type="InterPro" id="IPR002052">
    <property type="entry name" value="DNA_methylase_N6_adenine_CS"/>
</dbReference>
<protein>
    <recommendedName>
        <fullName evidence="2">site-specific DNA-methyltransferase (adenine-specific)</fullName>
        <ecNumber evidence="2">2.1.1.72</ecNumber>
    </recommendedName>
</protein>
<accession>A0A1X0DVP0</accession>
<dbReference type="PANTHER" id="PTHR33841">
    <property type="entry name" value="DNA METHYLTRANSFERASE YEEA-RELATED"/>
    <property type="match status" value="1"/>
</dbReference>
<evidence type="ECO:0000256" key="2">
    <source>
        <dbReference type="ARBA" id="ARBA00011900"/>
    </source>
</evidence>
<evidence type="ECO:0000313" key="8">
    <source>
        <dbReference type="EMBL" id="ORA75850.1"/>
    </source>
</evidence>
<keyword evidence="5" id="KW-0949">S-adenosyl-L-methionine</keyword>
<evidence type="ECO:0000256" key="5">
    <source>
        <dbReference type="ARBA" id="ARBA00022691"/>
    </source>
</evidence>
<evidence type="ECO:0000256" key="4">
    <source>
        <dbReference type="ARBA" id="ARBA00022679"/>
    </source>
</evidence>
<dbReference type="GO" id="GO:0004519">
    <property type="term" value="F:endonuclease activity"/>
    <property type="evidence" value="ECO:0007669"/>
    <property type="project" value="UniProtKB-KW"/>
</dbReference>
<keyword evidence="8" id="KW-0540">Nuclease</keyword>
<proteinExistence type="inferred from homology"/>
<dbReference type="GO" id="GO:0003676">
    <property type="term" value="F:nucleic acid binding"/>
    <property type="evidence" value="ECO:0007669"/>
    <property type="project" value="InterPro"/>
</dbReference>
<dbReference type="Pfam" id="PF07669">
    <property type="entry name" value="Eco57I"/>
    <property type="match status" value="1"/>
</dbReference>
<dbReference type="SUPFAM" id="SSF53335">
    <property type="entry name" value="S-adenosyl-L-methionine-dependent methyltransferases"/>
    <property type="match status" value="1"/>
</dbReference>
<organism evidence="8 9">
    <name type="scientific">Mycolicibacter kumamotonensis</name>
    <dbReference type="NCBI Taxonomy" id="354243"/>
    <lineage>
        <taxon>Bacteria</taxon>
        <taxon>Bacillati</taxon>
        <taxon>Actinomycetota</taxon>
        <taxon>Actinomycetes</taxon>
        <taxon>Mycobacteriales</taxon>
        <taxon>Mycobacteriaceae</taxon>
        <taxon>Mycolicibacter</taxon>
    </lineage>
</organism>
<dbReference type="PANTHER" id="PTHR33841:SF5">
    <property type="entry name" value="DNA METHYLASE (MODIFICATION METHYLASE) (METHYLTRANSFERASE)-RELATED"/>
    <property type="match status" value="1"/>
</dbReference>
<sequence>MTDQAAFSLRNRNPDVLTCIANLSNDEVFTPPGFANQMLDLVADAWAEGNAGASIWADKSITFLDPFAKSGVYLREITSRLVKGLKDEIPDLHERVDHILTKQVFGIGTTHLTALIARRSVYCSKFANGKHSVATSFSSDSGHIWFEPMNHTWVGATEYVETADENGNPVSTGTNGRCSYCGASQKALNRGEGLETHAYAFIHTDDIKARMAELFGADMQFDVIIGNPPYQLQSDGGTRDIPIYQHFVEQAKRLEPRYLAMVIPSRWMAGGLGLGEFRKSMLADTRIRELVDYPNAAEVFPSVGINGGACYFLWDASHDGACNVTTVRGGEVVGPMARSLDEFDVLVRDARALSILRKILATGEPSVNTILARDKEFGWTSNFDGFHTVQQPGDVPLYYIRSMKRGNGFIARGAVTKSAHLIDTWKLLVPSAGSGREREKSGVDLVLGPPLIAPSPSVCTQSFLFFYLDSEDEVQSIKSYYATRFFRFLVSLRKITQHATHSTYSWVPLQSWDRNWTDSELYAKYGLTPDEISFIESMIRPMELSDD</sequence>
<comment type="catalytic activity">
    <reaction evidence="6">
        <text>a 2'-deoxyadenosine in DNA + S-adenosyl-L-methionine = an N(6)-methyl-2'-deoxyadenosine in DNA + S-adenosyl-L-homocysteine + H(+)</text>
        <dbReference type="Rhea" id="RHEA:15197"/>
        <dbReference type="Rhea" id="RHEA-COMP:12418"/>
        <dbReference type="Rhea" id="RHEA-COMP:12419"/>
        <dbReference type="ChEBI" id="CHEBI:15378"/>
        <dbReference type="ChEBI" id="CHEBI:57856"/>
        <dbReference type="ChEBI" id="CHEBI:59789"/>
        <dbReference type="ChEBI" id="CHEBI:90615"/>
        <dbReference type="ChEBI" id="CHEBI:90616"/>
        <dbReference type="EC" id="2.1.1.72"/>
    </reaction>
</comment>
<gene>
    <name evidence="8" type="ORF">BST28_21525</name>
</gene>
<keyword evidence="4" id="KW-0808">Transferase</keyword>
<dbReference type="EC" id="2.1.1.72" evidence="2"/>
<dbReference type="EMBL" id="MVHU01000053">
    <property type="protein sequence ID" value="ORA75850.1"/>
    <property type="molecule type" value="Genomic_DNA"/>
</dbReference>
<dbReference type="InterPro" id="IPR029063">
    <property type="entry name" value="SAM-dependent_MTases_sf"/>
</dbReference>
<evidence type="ECO:0000256" key="6">
    <source>
        <dbReference type="ARBA" id="ARBA00047942"/>
    </source>
</evidence>
<dbReference type="InterPro" id="IPR050953">
    <property type="entry name" value="N4_N6_ade-DNA_methylase"/>
</dbReference>
<evidence type="ECO:0000313" key="9">
    <source>
        <dbReference type="Proteomes" id="UP000192713"/>
    </source>
</evidence>
<dbReference type="AlphaFoldDB" id="A0A1X0DVP0"/>